<name>A0A1I7VAR8_LOALO</name>
<evidence type="ECO:0000313" key="2">
    <source>
        <dbReference type="Proteomes" id="UP000095285"/>
    </source>
</evidence>
<evidence type="ECO:0000256" key="1">
    <source>
        <dbReference type="SAM" id="MobiDB-lite"/>
    </source>
</evidence>
<sequence length="89" mass="10536">MFNVCPSNLPKKASPPETQPNQRTIHPTNPTLSYRPPPQTPCSYQRPCNRPFSRHRRNANCQLMGLPIWRRIFTDEQHHRRTDRKDYGP</sequence>
<dbReference type="AlphaFoldDB" id="A0A1I7VAR8"/>
<feature type="compositionally biased region" description="Polar residues" evidence="1">
    <location>
        <begin position="19"/>
        <end position="32"/>
    </location>
</feature>
<evidence type="ECO:0000313" key="3">
    <source>
        <dbReference type="WBParaSite" id="EN70_11736"/>
    </source>
</evidence>
<feature type="region of interest" description="Disordered" evidence="1">
    <location>
        <begin position="1"/>
        <end position="49"/>
    </location>
</feature>
<protein>
    <submittedName>
        <fullName evidence="3">Ovule protein</fullName>
    </submittedName>
</protein>
<reference evidence="2" key="1">
    <citation type="submission" date="2012-04" db="EMBL/GenBank/DDBJ databases">
        <title>The Genome Sequence of Loa loa.</title>
        <authorList>
            <consortium name="The Broad Institute Genome Sequencing Platform"/>
            <consortium name="Broad Institute Genome Sequencing Center for Infectious Disease"/>
            <person name="Nutman T.B."/>
            <person name="Fink D.L."/>
            <person name="Russ C."/>
            <person name="Young S."/>
            <person name="Zeng Q."/>
            <person name="Gargeya S."/>
            <person name="Alvarado L."/>
            <person name="Berlin A."/>
            <person name="Chapman S.B."/>
            <person name="Chen Z."/>
            <person name="Freedman E."/>
            <person name="Gellesch M."/>
            <person name="Goldberg J."/>
            <person name="Griggs A."/>
            <person name="Gujja S."/>
            <person name="Heilman E.R."/>
            <person name="Heiman D."/>
            <person name="Howarth C."/>
            <person name="Mehta T."/>
            <person name="Neiman D."/>
            <person name="Pearson M."/>
            <person name="Roberts A."/>
            <person name="Saif S."/>
            <person name="Shea T."/>
            <person name="Shenoy N."/>
            <person name="Sisk P."/>
            <person name="Stolte C."/>
            <person name="Sykes S."/>
            <person name="White J."/>
            <person name="Yandava C."/>
            <person name="Haas B."/>
            <person name="Henn M.R."/>
            <person name="Nusbaum C."/>
            <person name="Birren B."/>
        </authorList>
    </citation>
    <scope>NUCLEOTIDE SEQUENCE [LARGE SCALE GENOMIC DNA]</scope>
</reference>
<dbReference type="WBParaSite" id="EN70_11736">
    <property type="protein sequence ID" value="EN70_11736"/>
    <property type="gene ID" value="EN70_11736"/>
</dbReference>
<accession>A0A1I7VAR8</accession>
<dbReference type="Proteomes" id="UP000095285">
    <property type="component" value="Unassembled WGS sequence"/>
</dbReference>
<keyword evidence="2" id="KW-1185">Reference proteome</keyword>
<reference evidence="3" key="2">
    <citation type="submission" date="2016-11" db="UniProtKB">
        <authorList>
            <consortium name="WormBaseParasite"/>
        </authorList>
    </citation>
    <scope>IDENTIFICATION</scope>
</reference>
<proteinExistence type="predicted"/>
<organism evidence="2 3">
    <name type="scientific">Loa loa</name>
    <name type="common">Eye worm</name>
    <name type="synonym">Filaria loa</name>
    <dbReference type="NCBI Taxonomy" id="7209"/>
    <lineage>
        <taxon>Eukaryota</taxon>
        <taxon>Metazoa</taxon>
        <taxon>Ecdysozoa</taxon>
        <taxon>Nematoda</taxon>
        <taxon>Chromadorea</taxon>
        <taxon>Rhabditida</taxon>
        <taxon>Spirurina</taxon>
        <taxon>Spiruromorpha</taxon>
        <taxon>Filarioidea</taxon>
        <taxon>Onchocercidae</taxon>
        <taxon>Loa</taxon>
    </lineage>
</organism>